<feature type="compositionally biased region" description="Low complexity" evidence="1">
    <location>
        <begin position="158"/>
        <end position="170"/>
    </location>
</feature>
<feature type="region of interest" description="Disordered" evidence="1">
    <location>
        <begin position="32"/>
        <end position="216"/>
    </location>
</feature>
<name>A0ABP0C7Q0_9PEZI</name>
<feature type="compositionally biased region" description="Basic and acidic residues" evidence="1">
    <location>
        <begin position="685"/>
        <end position="701"/>
    </location>
</feature>
<accession>A0ABP0C7Q0</accession>
<comment type="caution">
    <text evidence="2">The sequence shown here is derived from an EMBL/GenBank/DDBJ whole genome shotgun (WGS) entry which is preliminary data.</text>
</comment>
<feature type="region of interest" description="Disordered" evidence="1">
    <location>
        <begin position="678"/>
        <end position="701"/>
    </location>
</feature>
<reference evidence="2 3" key="1">
    <citation type="submission" date="2024-01" db="EMBL/GenBank/DDBJ databases">
        <authorList>
            <person name="Allen C."/>
            <person name="Tagirdzhanova G."/>
        </authorList>
    </citation>
    <scope>NUCLEOTIDE SEQUENCE [LARGE SCALE GENOMIC DNA]</scope>
</reference>
<evidence type="ECO:0000256" key="1">
    <source>
        <dbReference type="SAM" id="MobiDB-lite"/>
    </source>
</evidence>
<feature type="compositionally biased region" description="Low complexity" evidence="1">
    <location>
        <begin position="101"/>
        <end position="120"/>
    </location>
</feature>
<evidence type="ECO:0000313" key="3">
    <source>
        <dbReference type="Proteomes" id="UP001642406"/>
    </source>
</evidence>
<feature type="compositionally biased region" description="Polar residues" evidence="1">
    <location>
        <begin position="192"/>
        <end position="216"/>
    </location>
</feature>
<proteinExistence type="predicted"/>
<feature type="region of interest" description="Disordered" evidence="1">
    <location>
        <begin position="440"/>
        <end position="495"/>
    </location>
</feature>
<feature type="compositionally biased region" description="Basic and acidic residues" evidence="1">
    <location>
        <begin position="440"/>
        <end position="450"/>
    </location>
</feature>
<protein>
    <submittedName>
        <fullName evidence="2">Uncharacterized protein</fullName>
    </submittedName>
</protein>
<sequence length="927" mass="99584">MDHFNATVQKDGNLVSTRRGLQVTKHKYHGISFVNTSGPAQPSGGSVGTSGKKRGSKAGTGSTISFASTPSAATPAPSGFSTFSAFSPAPTPKPSTKDDTTTASNTPSSSFTPTSASAPSQKATASNTDPANPNKPLVHRWKLVTKPAAQKTKRESNASGAAASSTTTGSQKQQPRPATDSGPDPAARRTSPAVSETTSSHITASTPANSSFSSPLASPFVASPASMTDSTISGNTGFESLSPLSTSTSTLDGVSLFAPQAWDAEYALQTAIAAPITPTTSTTPTTPTTSMTSYKQNRAAAAAAKHRQASTASALSNESKARKARINALANSCQQVARSLPTWTMCNVPQLNKFEQRLFHQFFQLIPRKLYPFEDLLQYNPTRSSEFYWMVVQDRAAVRCVLLCGAMFRAVLGGSNTSEELAQEVSNVCRIVNQQLALHQKEQKRAEREGSSSSTSDDEGNDKMQLTHPFSSSSPSLSPSPPASPNSTGSSGFRRRRHAIPEMTLECITTLALMGGSTGRYDHWHLHMQALSKMVDLNGGRRFLTTVRPALLFKMRKTDLKGAMALAIRPYLPFDARLFPNISDSVLLDVTRQDVRAAADSLFADPVCGLAPAVATTLGSLCVFVQAVQLAADLAKTAAPLPLDPYCFCEELYWLQYHLVSQPGPLRQDVAPQDAAAAHNAETAALKHPEPSQVRTAREARPNTLLPVDTSRLQTESYVRNHRAPLAALYLIPAAPIAPSTFLEPAMRICSILYLKEFFPDFPRNLGGYAILLHILRSHLGSGSASDLYALSHTALLTNTHARALLLWICLVGDTVSRLANGNEERSIPGEQYDRRVFRDRLVDLVRTSGQVERESSSSPMAASPDSQVDSIDVGGVDGMDAIFAVDRLLESDWALCHLLNLGRIQQLGEWSDRQAVVNILLEGARF</sequence>
<dbReference type="Proteomes" id="UP001642406">
    <property type="component" value="Unassembled WGS sequence"/>
</dbReference>
<organism evidence="2 3">
    <name type="scientific">Sporothrix bragantina</name>
    <dbReference type="NCBI Taxonomy" id="671064"/>
    <lineage>
        <taxon>Eukaryota</taxon>
        <taxon>Fungi</taxon>
        <taxon>Dikarya</taxon>
        <taxon>Ascomycota</taxon>
        <taxon>Pezizomycotina</taxon>
        <taxon>Sordariomycetes</taxon>
        <taxon>Sordariomycetidae</taxon>
        <taxon>Ophiostomatales</taxon>
        <taxon>Ophiostomataceae</taxon>
        <taxon>Sporothrix</taxon>
    </lineage>
</organism>
<feature type="compositionally biased region" description="Polar residues" evidence="1">
    <location>
        <begin position="33"/>
        <end position="44"/>
    </location>
</feature>
<dbReference type="EMBL" id="CAWUHC010000069">
    <property type="protein sequence ID" value="CAK7228022.1"/>
    <property type="molecule type" value="Genomic_DNA"/>
</dbReference>
<evidence type="ECO:0000313" key="2">
    <source>
        <dbReference type="EMBL" id="CAK7228022.1"/>
    </source>
</evidence>
<gene>
    <name evidence="2" type="ORF">SBRCBS47491_006763</name>
</gene>
<feature type="compositionally biased region" description="Low complexity" evidence="1">
    <location>
        <begin position="62"/>
        <end position="88"/>
    </location>
</feature>
<keyword evidence="3" id="KW-1185">Reference proteome</keyword>
<feature type="compositionally biased region" description="Polar residues" evidence="1">
    <location>
        <begin position="121"/>
        <end position="131"/>
    </location>
</feature>